<evidence type="ECO:0000313" key="6">
    <source>
        <dbReference type="Proteomes" id="UP001596417"/>
    </source>
</evidence>
<dbReference type="InterPro" id="IPR000835">
    <property type="entry name" value="HTH_MarR-typ"/>
</dbReference>
<dbReference type="GO" id="GO:0006355">
    <property type="term" value="P:regulation of DNA-templated transcription"/>
    <property type="evidence" value="ECO:0007669"/>
    <property type="project" value="UniProtKB-ARBA"/>
</dbReference>
<proteinExistence type="predicted"/>
<evidence type="ECO:0000259" key="4">
    <source>
        <dbReference type="PROSITE" id="PS50995"/>
    </source>
</evidence>
<evidence type="ECO:0000256" key="2">
    <source>
        <dbReference type="ARBA" id="ARBA00023125"/>
    </source>
</evidence>
<dbReference type="SMART" id="SM00347">
    <property type="entry name" value="HTH_MARR"/>
    <property type="match status" value="1"/>
</dbReference>
<dbReference type="PANTHER" id="PTHR42756:SF1">
    <property type="entry name" value="TRANSCRIPTIONAL REPRESSOR OF EMRAB OPERON"/>
    <property type="match status" value="1"/>
</dbReference>
<protein>
    <submittedName>
        <fullName evidence="5">MarR family winged helix-turn-helix transcriptional regulator</fullName>
    </submittedName>
</protein>
<reference evidence="5 6" key="1">
    <citation type="journal article" date="2019" name="Int. J. Syst. Evol. Microbiol.">
        <title>The Global Catalogue of Microorganisms (GCM) 10K type strain sequencing project: providing services to taxonomists for standard genome sequencing and annotation.</title>
        <authorList>
            <consortium name="The Broad Institute Genomics Platform"/>
            <consortium name="The Broad Institute Genome Sequencing Center for Infectious Disease"/>
            <person name="Wu L."/>
            <person name="Ma J."/>
        </authorList>
    </citation>
    <scope>NUCLEOTIDE SEQUENCE [LARGE SCALE GENOMIC DNA]</scope>
    <source>
        <strain evidence="5 6">RDMS1</strain>
    </source>
</reference>
<dbReference type="EMBL" id="JBHTAX010000007">
    <property type="protein sequence ID" value="MFC7193230.1"/>
    <property type="molecule type" value="Genomic_DNA"/>
</dbReference>
<keyword evidence="1" id="KW-0805">Transcription regulation</keyword>
<dbReference type="AlphaFoldDB" id="A0ABD5YZW3"/>
<comment type="caution">
    <text evidence="5">The sequence shown here is derived from an EMBL/GenBank/DDBJ whole genome shotgun (WGS) entry which is preliminary data.</text>
</comment>
<sequence>MDNETIRDSVGYQLAYASKHHQNYFTEALNELGLRGGQEFVLAQLAETNGCSQADLADALSVKPPTITKIVRKLEDAGLIERHRDPDDARVQQVFLTEDGEEMIEPIEACWNRGEEVMLEGFTTEERLLLRRLLIQIQENIDMPYETTN</sequence>
<dbReference type="CDD" id="cd00090">
    <property type="entry name" value="HTH_ARSR"/>
    <property type="match status" value="1"/>
</dbReference>
<dbReference type="Pfam" id="PF01047">
    <property type="entry name" value="MarR"/>
    <property type="match status" value="1"/>
</dbReference>
<dbReference type="Gene3D" id="1.10.10.10">
    <property type="entry name" value="Winged helix-like DNA-binding domain superfamily/Winged helix DNA-binding domain"/>
    <property type="match status" value="1"/>
</dbReference>
<dbReference type="InterPro" id="IPR036388">
    <property type="entry name" value="WH-like_DNA-bd_sf"/>
</dbReference>
<dbReference type="GO" id="GO:0003677">
    <property type="term" value="F:DNA binding"/>
    <property type="evidence" value="ECO:0007669"/>
    <property type="project" value="UniProtKB-KW"/>
</dbReference>
<evidence type="ECO:0000256" key="3">
    <source>
        <dbReference type="ARBA" id="ARBA00023163"/>
    </source>
</evidence>
<gene>
    <name evidence="5" type="ORF">ACFQL7_27870</name>
</gene>
<dbReference type="PROSITE" id="PS50995">
    <property type="entry name" value="HTH_MARR_2"/>
    <property type="match status" value="1"/>
</dbReference>
<keyword evidence="3" id="KW-0804">Transcription</keyword>
<evidence type="ECO:0000256" key="1">
    <source>
        <dbReference type="ARBA" id="ARBA00023015"/>
    </source>
</evidence>
<feature type="domain" description="HTH marR-type" evidence="4">
    <location>
        <begin position="7"/>
        <end position="139"/>
    </location>
</feature>
<evidence type="ECO:0000313" key="5">
    <source>
        <dbReference type="EMBL" id="MFC7193230.1"/>
    </source>
</evidence>
<keyword evidence="2" id="KW-0238">DNA-binding</keyword>
<dbReference type="PRINTS" id="PR00598">
    <property type="entry name" value="HTHMARR"/>
</dbReference>
<name>A0ABD5YZW3_9EURY</name>
<dbReference type="RefSeq" id="WP_390207066.1">
    <property type="nucleotide sequence ID" value="NZ_JBHSZC010000006.1"/>
</dbReference>
<dbReference type="InterPro" id="IPR011991">
    <property type="entry name" value="ArsR-like_HTH"/>
</dbReference>
<dbReference type="SUPFAM" id="SSF46785">
    <property type="entry name" value="Winged helix' DNA-binding domain"/>
    <property type="match status" value="1"/>
</dbReference>
<accession>A0ABD5YZW3</accession>
<keyword evidence="6" id="KW-1185">Reference proteome</keyword>
<dbReference type="Proteomes" id="UP001596417">
    <property type="component" value="Unassembled WGS sequence"/>
</dbReference>
<dbReference type="InterPro" id="IPR036390">
    <property type="entry name" value="WH_DNA-bd_sf"/>
</dbReference>
<organism evidence="5 6">
    <name type="scientific">Halocatena marina</name>
    <dbReference type="NCBI Taxonomy" id="2934937"/>
    <lineage>
        <taxon>Archaea</taxon>
        <taxon>Methanobacteriati</taxon>
        <taxon>Methanobacteriota</taxon>
        <taxon>Stenosarchaea group</taxon>
        <taxon>Halobacteria</taxon>
        <taxon>Halobacteriales</taxon>
        <taxon>Natronomonadaceae</taxon>
        <taxon>Halocatena</taxon>
    </lineage>
</organism>
<dbReference type="PANTHER" id="PTHR42756">
    <property type="entry name" value="TRANSCRIPTIONAL REGULATOR, MARR"/>
    <property type="match status" value="1"/>
</dbReference>